<sequence length="234" mass="25170">MHDSDRVMENADAVLRRVSEGNRARIARRRARRRSRLGATSKRLALVTVALLLLMVGAGMVTPIGIGGAMLFALAAAIAWALVIFGSVEPEARVADLAAPDIARLPARTESWLEQQRPALPAPAITLVDAIGLKLDTLAPQLATLDPATPAAADLRKLIGEELPELITGYRRVPTALRTGAARSGLNPDRQLLDGLAVVDEELARMAERIADGDLHRLATQGRFLELKYRGEGN</sequence>
<proteinExistence type="predicted"/>
<keyword evidence="1" id="KW-0472">Membrane</keyword>
<keyword evidence="1" id="KW-0812">Transmembrane</keyword>
<comment type="caution">
    <text evidence="2">The sequence shown here is derived from an EMBL/GenBank/DDBJ whole genome shotgun (WGS) entry which is preliminary data.</text>
</comment>
<accession>A0ABW4U410</accession>
<reference evidence="3" key="1">
    <citation type="journal article" date="2019" name="Int. J. Syst. Evol. Microbiol.">
        <title>The Global Catalogue of Microorganisms (GCM) 10K type strain sequencing project: providing services to taxonomists for standard genome sequencing and annotation.</title>
        <authorList>
            <consortium name="The Broad Institute Genomics Platform"/>
            <consortium name="The Broad Institute Genome Sequencing Center for Infectious Disease"/>
            <person name="Wu L."/>
            <person name="Ma J."/>
        </authorList>
    </citation>
    <scope>NUCLEOTIDE SEQUENCE [LARGE SCALE GENOMIC DNA]</scope>
    <source>
        <strain evidence="3">CGMCC 1.12702</strain>
    </source>
</reference>
<dbReference type="RefSeq" id="WP_380930985.1">
    <property type="nucleotide sequence ID" value="NZ_JBHUGS010000004.1"/>
</dbReference>
<name>A0ABW4U410_9SPHN</name>
<feature type="transmembrane region" description="Helical" evidence="1">
    <location>
        <begin position="44"/>
        <end position="64"/>
    </location>
</feature>
<evidence type="ECO:0000256" key="1">
    <source>
        <dbReference type="SAM" id="Phobius"/>
    </source>
</evidence>
<keyword evidence="1" id="KW-1133">Transmembrane helix</keyword>
<evidence type="ECO:0000313" key="3">
    <source>
        <dbReference type="Proteomes" id="UP001597400"/>
    </source>
</evidence>
<keyword evidence="3" id="KW-1185">Reference proteome</keyword>
<organism evidence="2 3">
    <name type="scientific">Sphingomonas arantia</name>
    <dbReference type="NCBI Taxonomy" id="1460676"/>
    <lineage>
        <taxon>Bacteria</taxon>
        <taxon>Pseudomonadati</taxon>
        <taxon>Pseudomonadota</taxon>
        <taxon>Alphaproteobacteria</taxon>
        <taxon>Sphingomonadales</taxon>
        <taxon>Sphingomonadaceae</taxon>
        <taxon>Sphingomonas</taxon>
    </lineage>
</organism>
<evidence type="ECO:0000313" key="2">
    <source>
        <dbReference type="EMBL" id="MFD1951971.1"/>
    </source>
</evidence>
<dbReference type="EMBL" id="JBHUGS010000004">
    <property type="protein sequence ID" value="MFD1951971.1"/>
    <property type="molecule type" value="Genomic_DNA"/>
</dbReference>
<dbReference type="Proteomes" id="UP001597400">
    <property type="component" value="Unassembled WGS sequence"/>
</dbReference>
<gene>
    <name evidence="2" type="ORF">ACFSGX_14455</name>
</gene>
<feature type="transmembrane region" description="Helical" evidence="1">
    <location>
        <begin position="70"/>
        <end position="88"/>
    </location>
</feature>
<protein>
    <submittedName>
        <fullName evidence="2">Uncharacterized protein</fullName>
    </submittedName>
</protein>